<evidence type="ECO:0000313" key="7">
    <source>
        <dbReference type="EMBL" id="OQV21147.1"/>
    </source>
</evidence>
<dbReference type="Pfam" id="PF09005">
    <property type="entry name" value="FUBP_C"/>
    <property type="match status" value="1"/>
</dbReference>
<feature type="region of interest" description="Disordered" evidence="5">
    <location>
        <begin position="576"/>
        <end position="599"/>
    </location>
</feature>
<organism evidence="7 8">
    <name type="scientific">Hypsibius exemplaris</name>
    <name type="common">Freshwater tardigrade</name>
    <dbReference type="NCBI Taxonomy" id="2072580"/>
    <lineage>
        <taxon>Eukaryota</taxon>
        <taxon>Metazoa</taxon>
        <taxon>Ecdysozoa</taxon>
        <taxon>Tardigrada</taxon>
        <taxon>Eutardigrada</taxon>
        <taxon>Parachela</taxon>
        <taxon>Hypsibioidea</taxon>
        <taxon>Hypsibiidae</taxon>
        <taxon>Hypsibius</taxon>
    </lineage>
</organism>
<dbReference type="InterPro" id="IPR004087">
    <property type="entry name" value="KH_dom"/>
</dbReference>
<proteinExistence type="predicted"/>
<keyword evidence="2" id="KW-0677">Repeat</keyword>
<dbReference type="EMBL" id="MTYJ01000025">
    <property type="protein sequence ID" value="OQV21147.1"/>
    <property type="molecule type" value="Genomic_DNA"/>
</dbReference>
<dbReference type="SUPFAM" id="SSF54791">
    <property type="entry name" value="Eukaryotic type KH-domain (KH-domain type I)"/>
    <property type="match status" value="4"/>
</dbReference>
<dbReference type="InterPro" id="IPR015096">
    <property type="entry name" value="FUBP_C"/>
</dbReference>
<dbReference type="Proteomes" id="UP000192578">
    <property type="component" value="Unassembled WGS sequence"/>
</dbReference>
<feature type="domain" description="K Homology" evidence="6">
    <location>
        <begin position="62"/>
        <end position="131"/>
    </location>
</feature>
<comment type="subcellular location">
    <subcellularLocation>
        <location evidence="1">Nucleus</location>
    </subcellularLocation>
</comment>
<feature type="domain" description="K Homology" evidence="6">
    <location>
        <begin position="349"/>
        <end position="420"/>
    </location>
</feature>
<keyword evidence="4" id="KW-0694">RNA-binding</keyword>
<feature type="compositionally biased region" description="Gly residues" evidence="5">
    <location>
        <begin position="425"/>
        <end position="435"/>
    </location>
</feature>
<dbReference type="GO" id="GO:0006355">
    <property type="term" value="P:regulation of DNA-templated transcription"/>
    <property type="evidence" value="ECO:0007669"/>
    <property type="project" value="InterPro"/>
</dbReference>
<evidence type="ECO:0000256" key="5">
    <source>
        <dbReference type="SAM" id="MobiDB-lite"/>
    </source>
</evidence>
<evidence type="ECO:0000256" key="2">
    <source>
        <dbReference type="ARBA" id="ARBA00022737"/>
    </source>
</evidence>
<evidence type="ECO:0000256" key="1">
    <source>
        <dbReference type="ARBA" id="ARBA00004123"/>
    </source>
</evidence>
<feature type="domain" description="K Homology" evidence="6">
    <location>
        <begin position="171"/>
        <end position="242"/>
    </location>
</feature>
<evidence type="ECO:0000256" key="3">
    <source>
        <dbReference type="ARBA" id="ARBA00023242"/>
    </source>
</evidence>
<keyword evidence="8" id="KW-1185">Reference proteome</keyword>
<dbReference type="Gene3D" id="3.30.1370.10">
    <property type="entry name" value="K Homology domain, type 1"/>
    <property type="match status" value="4"/>
</dbReference>
<comment type="caution">
    <text evidence="7">The sequence shown here is derived from an EMBL/GenBank/DDBJ whole genome shotgun (WGS) entry which is preliminary data.</text>
</comment>
<dbReference type="SMART" id="SM00322">
    <property type="entry name" value="KH"/>
    <property type="match status" value="4"/>
</dbReference>
<evidence type="ECO:0000313" key="8">
    <source>
        <dbReference type="Proteomes" id="UP000192578"/>
    </source>
</evidence>
<accession>A0A1W0X0X6</accession>
<dbReference type="GO" id="GO:0005634">
    <property type="term" value="C:nucleus"/>
    <property type="evidence" value="ECO:0007669"/>
    <property type="project" value="UniProtKB-SubCell"/>
</dbReference>
<keyword evidence="3" id="KW-0539">Nucleus</keyword>
<feature type="compositionally biased region" description="Gly residues" evidence="5">
    <location>
        <begin position="443"/>
        <end position="455"/>
    </location>
</feature>
<gene>
    <name evidence="7" type="ORF">BV898_04909</name>
</gene>
<feature type="region of interest" description="Disordered" evidence="5">
    <location>
        <begin position="1"/>
        <end position="47"/>
    </location>
</feature>
<dbReference type="InterPro" id="IPR036612">
    <property type="entry name" value="KH_dom_type_1_sf"/>
</dbReference>
<name>A0A1W0X0X6_HYPEX</name>
<sequence>MASPNEFQEAVERAKRIAKQLAEQGKRAASDEDGGEPAAKRFGGFANGAPAMPGMNGAFGGQQTQEDWFVPNRMVGLIIGKGGENIGRIQDTCGAKLQLGQEPSGDKRSCVIYGTPQAIAKCKEMVQEIVDKEGQRNQFNPTGGLGAGGGYGGAGLGMGLGLGAGGPPQGPQATVEVHVPKHKVGQIIGKGGETIRSLQDKARVRMFLIQDVDPASPTKPIKITGDPERVEHARQLVEEMINQPDGPGGDRGGQVQEQIRVPRQSVGVIIGKGGETIRDIQSETGARIQFVDLHSDNPNETEKTCLISGRPPQVQEAKRMVEGLLANSAQMAQQKLMMGAPQMHQKPRFECEEVFKVPAARTGVVIGKGGETIRMICERSGAKVELDRNHPQTADDRIFHIRGSRECVEAAKQIITEKIAEQPRGFGGDNRGPSGGPNRNWEGGHGGGVGGGGGYNQWDSNAGGGDPANAFWQAYCQQYYSQMGSAMPAGVPGMPAAPYGMGVGAPAAPTGGDGGAQPVDPSAASYYYNAAANPQQADNGAAVSAVQTTEDGGQDFSRAWVNYYRSIGQHKEADDLEASLKAKENGGGTNGATATAASQ</sequence>
<protein>
    <submittedName>
        <fullName evidence="7">Far upstream element-binding protein 3</fullName>
    </submittedName>
</protein>
<dbReference type="PANTHER" id="PTHR10288">
    <property type="entry name" value="KH DOMAIN CONTAINING RNA BINDING PROTEIN"/>
    <property type="match status" value="1"/>
</dbReference>
<evidence type="ECO:0000259" key="6">
    <source>
        <dbReference type="SMART" id="SM00322"/>
    </source>
</evidence>
<dbReference type="OrthoDB" id="5204190at2759"/>
<evidence type="ECO:0000256" key="4">
    <source>
        <dbReference type="PROSITE-ProRule" id="PRU00117"/>
    </source>
</evidence>
<dbReference type="PROSITE" id="PS50084">
    <property type="entry name" value="KH_TYPE_1"/>
    <property type="match status" value="4"/>
</dbReference>
<feature type="region of interest" description="Disordered" evidence="5">
    <location>
        <begin position="418"/>
        <end position="461"/>
    </location>
</feature>
<dbReference type="InterPro" id="IPR004088">
    <property type="entry name" value="KH_dom_type_1"/>
</dbReference>
<dbReference type="GO" id="GO:0003723">
    <property type="term" value="F:RNA binding"/>
    <property type="evidence" value="ECO:0007669"/>
    <property type="project" value="UniProtKB-UniRule"/>
</dbReference>
<dbReference type="Pfam" id="PF00013">
    <property type="entry name" value="KH_1"/>
    <property type="match status" value="4"/>
</dbReference>
<feature type="domain" description="K Homology" evidence="6">
    <location>
        <begin position="253"/>
        <end position="326"/>
    </location>
</feature>
<reference evidence="8" key="1">
    <citation type="submission" date="2017-01" db="EMBL/GenBank/DDBJ databases">
        <title>Comparative genomics of anhydrobiosis in the tardigrade Hypsibius dujardini.</title>
        <authorList>
            <person name="Yoshida Y."/>
            <person name="Koutsovoulos G."/>
            <person name="Laetsch D."/>
            <person name="Stevens L."/>
            <person name="Kumar S."/>
            <person name="Horikawa D."/>
            <person name="Ishino K."/>
            <person name="Komine S."/>
            <person name="Tomita M."/>
            <person name="Blaxter M."/>
            <person name="Arakawa K."/>
        </authorList>
    </citation>
    <scope>NUCLEOTIDE SEQUENCE [LARGE SCALE GENOMIC DNA]</scope>
    <source>
        <strain evidence="8">Z151</strain>
    </source>
</reference>
<dbReference type="AlphaFoldDB" id="A0A1W0X0X6"/>